<evidence type="ECO:0000313" key="4">
    <source>
        <dbReference type="WBParaSite" id="nOo.2.0.1.t02843-RA"/>
    </source>
</evidence>
<name>A0A182E4C4_ONCOC</name>
<proteinExistence type="predicted"/>
<dbReference type="Proteomes" id="UP000271087">
    <property type="component" value="Unassembled WGS sequence"/>
</dbReference>
<dbReference type="WBParaSite" id="nOo.2.0.1.t02843-RA">
    <property type="protein sequence ID" value="nOo.2.0.1.t02843-RA"/>
    <property type="gene ID" value="nOo.2.0.1.g02843"/>
</dbReference>
<reference evidence="2 3" key="2">
    <citation type="submission" date="2018-08" db="EMBL/GenBank/DDBJ databases">
        <authorList>
            <person name="Laetsch R D."/>
            <person name="Stevens L."/>
            <person name="Kumar S."/>
            <person name="Blaxter L. M."/>
        </authorList>
    </citation>
    <scope>NUCLEOTIDE SEQUENCE [LARGE SCALE GENOMIC DNA]</scope>
</reference>
<evidence type="ECO:0000256" key="1">
    <source>
        <dbReference type="SAM" id="MobiDB-lite"/>
    </source>
</evidence>
<evidence type="ECO:0000313" key="2">
    <source>
        <dbReference type="EMBL" id="VDK67230.1"/>
    </source>
</evidence>
<dbReference type="EMBL" id="UYRW01000484">
    <property type="protein sequence ID" value="VDK67230.1"/>
    <property type="molecule type" value="Genomic_DNA"/>
</dbReference>
<reference evidence="4" key="1">
    <citation type="submission" date="2016-06" db="UniProtKB">
        <authorList>
            <consortium name="WormBaseParasite"/>
        </authorList>
    </citation>
    <scope>IDENTIFICATION</scope>
</reference>
<dbReference type="AlphaFoldDB" id="A0A182E4C4"/>
<evidence type="ECO:0000313" key="3">
    <source>
        <dbReference type="Proteomes" id="UP000271087"/>
    </source>
</evidence>
<protein>
    <submittedName>
        <fullName evidence="2 4">Uncharacterized protein</fullName>
    </submittedName>
</protein>
<organism evidence="4">
    <name type="scientific">Onchocerca ochengi</name>
    <name type="common">Filarial nematode worm</name>
    <dbReference type="NCBI Taxonomy" id="42157"/>
    <lineage>
        <taxon>Eukaryota</taxon>
        <taxon>Metazoa</taxon>
        <taxon>Ecdysozoa</taxon>
        <taxon>Nematoda</taxon>
        <taxon>Chromadorea</taxon>
        <taxon>Rhabditida</taxon>
        <taxon>Spirurina</taxon>
        <taxon>Spiruromorpha</taxon>
        <taxon>Filarioidea</taxon>
        <taxon>Onchocercidae</taxon>
        <taxon>Onchocerca</taxon>
    </lineage>
</organism>
<gene>
    <name evidence="2" type="ORF">NOO_LOCUS2843</name>
</gene>
<accession>A0A182E4C4</accession>
<keyword evidence="3" id="KW-1185">Reference proteome</keyword>
<sequence>MEADKAVKRIFEFIRFASDTTARTAIENRHASYHVAKYQPAKTLQRHAASSRRTLRTEALRRLIANQIEEEPASANERKRQKMAQMRAEQHATRLENAWLRAHRSCSAASNLLCSEE</sequence>
<feature type="region of interest" description="Disordered" evidence="1">
    <location>
        <begin position="70"/>
        <end position="89"/>
    </location>
</feature>